<protein>
    <submittedName>
        <fullName evidence="1">Uncharacterized protein</fullName>
    </submittedName>
</protein>
<proteinExistence type="predicted"/>
<dbReference type="AlphaFoldDB" id="A0A1Q9BUA6"/>
<accession>A0A1Q9BUA6</accession>
<dbReference type="EMBL" id="LSRX01004062">
    <property type="protein sequence ID" value="OLP74242.1"/>
    <property type="molecule type" value="Genomic_DNA"/>
</dbReference>
<reference evidence="1 2" key="1">
    <citation type="submission" date="2016-02" db="EMBL/GenBank/DDBJ databases">
        <title>Genome analysis of coral dinoflagellate symbionts highlights evolutionary adaptations to a symbiotic lifestyle.</title>
        <authorList>
            <person name="Aranda M."/>
            <person name="Li Y."/>
            <person name="Liew Y.J."/>
            <person name="Baumgarten S."/>
            <person name="Simakov O."/>
            <person name="Wilson M."/>
            <person name="Piel J."/>
            <person name="Ashoor H."/>
            <person name="Bougouffa S."/>
            <person name="Bajic V.B."/>
            <person name="Ryu T."/>
            <person name="Ravasi T."/>
            <person name="Bayer T."/>
            <person name="Micklem G."/>
            <person name="Kim H."/>
            <person name="Bhak J."/>
            <person name="Lajeunesse T.C."/>
            <person name="Voolstra C.R."/>
        </authorList>
    </citation>
    <scope>NUCLEOTIDE SEQUENCE [LARGE SCALE GENOMIC DNA]</scope>
    <source>
        <strain evidence="1 2">CCMP2467</strain>
    </source>
</reference>
<keyword evidence="2" id="KW-1185">Reference proteome</keyword>
<dbReference type="Proteomes" id="UP000186817">
    <property type="component" value="Unassembled WGS sequence"/>
</dbReference>
<organism evidence="1 2">
    <name type="scientific">Symbiodinium microadriaticum</name>
    <name type="common">Dinoflagellate</name>
    <name type="synonym">Zooxanthella microadriatica</name>
    <dbReference type="NCBI Taxonomy" id="2951"/>
    <lineage>
        <taxon>Eukaryota</taxon>
        <taxon>Sar</taxon>
        <taxon>Alveolata</taxon>
        <taxon>Dinophyceae</taxon>
        <taxon>Suessiales</taxon>
        <taxon>Symbiodiniaceae</taxon>
        <taxon>Symbiodinium</taxon>
    </lineage>
</organism>
<comment type="caution">
    <text evidence="1">The sequence shown here is derived from an EMBL/GenBank/DDBJ whole genome shotgun (WGS) entry which is preliminary data.</text>
</comment>
<evidence type="ECO:0000313" key="1">
    <source>
        <dbReference type="EMBL" id="OLP74242.1"/>
    </source>
</evidence>
<evidence type="ECO:0000313" key="2">
    <source>
        <dbReference type="Proteomes" id="UP000186817"/>
    </source>
</evidence>
<gene>
    <name evidence="1" type="ORF">AK812_SmicGene46283</name>
</gene>
<sequence>VFEHKLALLHEDWEAQAKSMQQVALALGFVWVYP</sequence>
<name>A0A1Q9BUA6_SYMMI</name>
<feature type="non-terminal residue" evidence="1">
    <location>
        <position position="1"/>
    </location>
</feature>